<gene>
    <name evidence="7" type="ORF">CVO77_06910</name>
</gene>
<evidence type="ECO:0000256" key="5">
    <source>
        <dbReference type="SAM" id="Phobius"/>
    </source>
</evidence>
<evidence type="ECO:0000256" key="2">
    <source>
        <dbReference type="ARBA" id="ARBA00022692"/>
    </source>
</evidence>
<dbReference type="PANTHER" id="PTHR33507:SF3">
    <property type="entry name" value="INNER MEMBRANE PROTEIN YBBJ"/>
    <property type="match status" value="1"/>
</dbReference>
<keyword evidence="4 5" id="KW-0472">Membrane</keyword>
<feature type="transmembrane region" description="Helical" evidence="5">
    <location>
        <begin position="12"/>
        <end position="28"/>
    </location>
</feature>
<dbReference type="OrthoDB" id="9810336at2"/>
<comment type="subcellular location">
    <subcellularLocation>
        <location evidence="1">Membrane</location>
        <topology evidence="1">Multi-pass membrane protein</topology>
    </subcellularLocation>
</comment>
<evidence type="ECO:0000256" key="1">
    <source>
        <dbReference type="ARBA" id="ARBA00004141"/>
    </source>
</evidence>
<evidence type="ECO:0000256" key="4">
    <source>
        <dbReference type="ARBA" id="ARBA00023136"/>
    </source>
</evidence>
<dbReference type="InterPro" id="IPR002810">
    <property type="entry name" value="NfeD-like_C"/>
</dbReference>
<dbReference type="GO" id="GO:0005886">
    <property type="term" value="C:plasma membrane"/>
    <property type="evidence" value="ECO:0007669"/>
    <property type="project" value="TreeGrafter"/>
</dbReference>
<dbReference type="Proteomes" id="UP000238954">
    <property type="component" value="Chromosome"/>
</dbReference>
<accession>A0A2S8B7K0</accession>
<keyword evidence="8" id="KW-1185">Reference proteome</keyword>
<dbReference type="Gene3D" id="2.40.50.140">
    <property type="entry name" value="Nucleic acid-binding proteins"/>
    <property type="match status" value="1"/>
</dbReference>
<dbReference type="PANTHER" id="PTHR33507">
    <property type="entry name" value="INNER MEMBRANE PROTEIN YBBJ"/>
    <property type="match status" value="1"/>
</dbReference>
<dbReference type="InterPro" id="IPR012340">
    <property type="entry name" value="NA-bd_OB-fold"/>
</dbReference>
<comment type="caution">
    <text evidence="7">The sequence shown here is derived from an EMBL/GenBank/DDBJ whole genome shotgun (WGS) entry which is preliminary data.</text>
</comment>
<dbReference type="EMBL" id="PHFW01000002">
    <property type="protein sequence ID" value="PQM28229.1"/>
    <property type="molecule type" value="Genomic_DNA"/>
</dbReference>
<sequence>MADWLANMEPHWAWLSLGVLLAAAEIVAPGFFLIWLGAAAIVTGVFAWLIPGIADSVPTQLGIFAILSFITLYSARRWLKANPITSTDPNLNQRAGRLIGEVLTLTQAIENGRGRAKVGDGEWPVHGPDAAEGTKVRVVSADGGVLVVEAA</sequence>
<reference evidence="8" key="1">
    <citation type="submission" date="2017-11" db="EMBL/GenBank/DDBJ databases">
        <title>The complete genome sequence of Sphingopyxis pomeranensis sp. nov. strain WS5A3p.</title>
        <authorList>
            <person name="Kaminski M.A."/>
        </authorList>
    </citation>
    <scope>NUCLEOTIDE SEQUENCE [LARGE SCALE GENOMIC DNA]</scope>
    <source>
        <strain evidence="8">WS5A3p</strain>
    </source>
</reference>
<proteinExistence type="predicted"/>
<evidence type="ECO:0000313" key="8">
    <source>
        <dbReference type="Proteomes" id="UP000238954"/>
    </source>
</evidence>
<keyword evidence="2 5" id="KW-0812">Transmembrane</keyword>
<evidence type="ECO:0000313" key="7">
    <source>
        <dbReference type="EMBL" id="PQM28229.1"/>
    </source>
</evidence>
<organism evidence="7 8">
    <name type="scientific">Sphingopyxis lindanitolerans</name>
    <dbReference type="NCBI Taxonomy" id="2054227"/>
    <lineage>
        <taxon>Bacteria</taxon>
        <taxon>Pseudomonadati</taxon>
        <taxon>Pseudomonadota</taxon>
        <taxon>Alphaproteobacteria</taxon>
        <taxon>Sphingomonadales</taxon>
        <taxon>Sphingomonadaceae</taxon>
        <taxon>Sphingopyxis</taxon>
    </lineage>
</organism>
<dbReference type="AlphaFoldDB" id="A0A2S8B7K0"/>
<protein>
    <recommendedName>
        <fullName evidence="6">NfeD-like C-terminal domain-containing protein</fullName>
    </recommendedName>
</protein>
<dbReference type="RefSeq" id="WP_105998486.1">
    <property type="nucleotide sequence ID" value="NZ_CM009578.1"/>
</dbReference>
<evidence type="ECO:0000256" key="3">
    <source>
        <dbReference type="ARBA" id="ARBA00022989"/>
    </source>
</evidence>
<feature type="domain" description="NfeD-like C-terminal" evidence="6">
    <location>
        <begin position="96"/>
        <end position="149"/>
    </location>
</feature>
<name>A0A2S8B7K0_9SPHN</name>
<dbReference type="Pfam" id="PF01957">
    <property type="entry name" value="NfeD"/>
    <property type="match status" value="1"/>
</dbReference>
<keyword evidence="3 5" id="KW-1133">Transmembrane helix</keyword>
<dbReference type="InterPro" id="IPR052165">
    <property type="entry name" value="Membrane_assoc_protease"/>
</dbReference>
<evidence type="ECO:0000259" key="6">
    <source>
        <dbReference type="Pfam" id="PF01957"/>
    </source>
</evidence>